<dbReference type="OrthoDB" id="5337308at2759"/>
<comment type="caution">
    <text evidence="2">The sequence shown here is derived from an EMBL/GenBank/DDBJ whole genome shotgun (WGS) entry which is preliminary data.</text>
</comment>
<feature type="signal peptide" evidence="1">
    <location>
        <begin position="1"/>
        <end position="19"/>
    </location>
</feature>
<dbReference type="EMBL" id="RZGK01000011">
    <property type="protein sequence ID" value="KAF9695397.1"/>
    <property type="molecule type" value="Genomic_DNA"/>
</dbReference>
<protein>
    <submittedName>
        <fullName evidence="2">Uncharacterized protein</fullName>
    </submittedName>
</protein>
<reference evidence="2" key="1">
    <citation type="submission" date="2018-12" db="EMBL/GenBank/DDBJ databases">
        <authorList>
            <person name="Syme R.A."/>
            <person name="Farfan-Caceres L."/>
            <person name="Lichtenzveig J."/>
        </authorList>
    </citation>
    <scope>NUCLEOTIDE SEQUENCE</scope>
    <source>
        <strain evidence="2">Al4</strain>
    </source>
</reference>
<organism evidence="2 3">
    <name type="scientific">Ascochyta lentis</name>
    <dbReference type="NCBI Taxonomy" id="205686"/>
    <lineage>
        <taxon>Eukaryota</taxon>
        <taxon>Fungi</taxon>
        <taxon>Dikarya</taxon>
        <taxon>Ascomycota</taxon>
        <taxon>Pezizomycotina</taxon>
        <taxon>Dothideomycetes</taxon>
        <taxon>Pleosporomycetidae</taxon>
        <taxon>Pleosporales</taxon>
        <taxon>Pleosporineae</taxon>
        <taxon>Didymellaceae</taxon>
        <taxon>Ascochyta</taxon>
    </lineage>
</organism>
<keyword evidence="1" id="KW-0732">Signal</keyword>
<dbReference type="AlphaFoldDB" id="A0A8H7J346"/>
<evidence type="ECO:0000256" key="1">
    <source>
        <dbReference type="SAM" id="SignalP"/>
    </source>
</evidence>
<evidence type="ECO:0000313" key="2">
    <source>
        <dbReference type="EMBL" id="KAF9695397.1"/>
    </source>
</evidence>
<accession>A0A8H7J346</accession>
<feature type="chain" id="PRO_5034083439" evidence="1">
    <location>
        <begin position="20"/>
        <end position="398"/>
    </location>
</feature>
<reference evidence="2" key="2">
    <citation type="submission" date="2020-09" db="EMBL/GenBank/DDBJ databases">
        <title>Reference genome assembly for Australian Ascochyta lentis isolate Al4.</title>
        <authorList>
            <person name="Lee R.C."/>
            <person name="Farfan-Caceres L.M."/>
            <person name="Debler J.W."/>
            <person name="Williams A.H."/>
            <person name="Henares B.M."/>
        </authorList>
    </citation>
    <scope>NUCLEOTIDE SEQUENCE</scope>
    <source>
        <strain evidence="2">Al4</strain>
    </source>
</reference>
<evidence type="ECO:0000313" key="3">
    <source>
        <dbReference type="Proteomes" id="UP000651452"/>
    </source>
</evidence>
<keyword evidence="3" id="KW-1185">Reference proteome</keyword>
<dbReference type="Proteomes" id="UP000651452">
    <property type="component" value="Unassembled WGS sequence"/>
</dbReference>
<name>A0A8H7J346_9PLEO</name>
<gene>
    <name evidence="2" type="ORF">EKO04_006642</name>
</gene>
<proteinExistence type="predicted"/>
<sequence>MVQLEFIILTTAAFAAGYALDVHKTTPNVSRMAHNIKASIQEYGLPAHYSPPEQTQHTSRLKRDGAAQGFFDDDLASDADWKKFTEKGGALMCGLNGNDEEAGLQMGDKRTPPSAASPWTGDLMWELQTWKWSTVDPTTYSCKMNDHWAISEAMRSLGLNGKPQSEGGDNTCYRVEHWDPKASTPAINQWYTVDGKDYQATKAHYEFATNAKGGAIFAFYLESPIYSASNTWFAGRKPADPAKLPQLRAFSDILWGYWIRQNPDVKNIRYFFMLGISNEETNQLIAACLAAKGKTLREWPGVRFDTATDEGHALLGSPNGAAFAYFLMQRKKELGHKTITHVTVFRAETDDDLAFVDPHLVFHVGDVEGKARDEKVEEDGDTSLVENKVGAGAHGYKL</sequence>